<evidence type="ECO:0000313" key="1">
    <source>
        <dbReference type="EMBL" id="RXI37088.1"/>
    </source>
</evidence>
<name>A0A6M8N3R7_9BACT</name>
<gene>
    <name evidence="1" type="ORF">CP963_13755</name>
</gene>
<keyword evidence="2" id="KW-1185">Reference proteome</keyword>
<accession>A0A6M8N3R7</accession>
<reference evidence="1 2" key="1">
    <citation type="submission" date="2017-09" db="EMBL/GenBank/DDBJ databases">
        <title>Genomics of the genus Arcobacter.</title>
        <authorList>
            <person name="Perez-Cataluna A."/>
            <person name="Figueras M.J."/>
            <person name="Salas-Masso N."/>
        </authorList>
    </citation>
    <scope>NUCLEOTIDE SEQUENCE [LARGE SCALE GENOMIC DNA]</scope>
    <source>
        <strain evidence="1 2">CECT 7834</strain>
    </source>
</reference>
<dbReference type="Proteomes" id="UP000290378">
    <property type="component" value="Unassembled WGS sequence"/>
</dbReference>
<dbReference type="RefSeq" id="WP_129014702.1">
    <property type="nucleotide sequence ID" value="NZ_CBCSEI010000030.1"/>
</dbReference>
<dbReference type="AlphaFoldDB" id="A0A6M8N3R7"/>
<dbReference type="EMBL" id="NXII01000037">
    <property type="protein sequence ID" value="RXI37088.1"/>
    <property type="molecule type" value="Genomic_DNA"/>
</dbReference>
<comment type="caution">
    <text evidence="1">The sequence shown here is derived from an EMBL/GenBank/DDBJ whole genome shotgun (WGS) entry which is preliminary data.</text>
</comment>
<evidence type="ECO:0000313" key="2">
    <source>
        <dbReference type="Proteomes" id="UP000290378"/>
    </source>
</evidence>
<organism evidence="1 2">
    <name type="scientific">Arcobacter cloacae</name>
    <dbReference type="NCBI Taxonomy" id="1054034"/>
    <lineage>
        <taxon>Bacteria</taxon>
        <taxon>Pseudomonadati</taxon>
        <taxon>Campylobacterota</taxon>
        <taxon>Epsilonproteobacteria</taxon>
        <taxon>Campylobacterales</taxon>
        <taxon>Arcobacteraceae</taxon>
        <taxon>Arcobacter</taxon>
    </lineage>
</organism>
<sequence>MEYDALYKNNAYAKYLENKISNEEIIEKYNLDDANISLLNEYVSLKLKIAYFNLLNLQLEIDKLKKEREFSDYNRYFFTNFEILKIYFDTLSDINLSEKYFITSDFNALQDTSLLNLGFLQQYSETHREHIKKFFVRDNKQVDKNDILDNSIYFIKEYVLNNKIKSSINEKLRYKLVEDPILFNDDFRDLIFQKLESLEIDYINNDLKRFTFLEYIVLLPLYLLDIKKDISKFDCILNSINSYNINNNSKFKLLENDIEILKGLGENQLLAYCASLISKVFYLEYKELRELYLSFYSASCFSDSYSSSFSKNTNFLKKEKLFFEVDDSKHEINILFPLFHIFFDK</sequence>
<protein>
    <submittedName>
        <fullName evidence="1">Uncharacterized protein</fullName>
    </submittedName>
</protein>
<proteinExistence type="predicted"/>